<protein>
    <submittedName>
        <fullName evidence="2">Unnamed protein product</fullName>
    </submittedName>
</protein>
<name>A0A9W7CSN6_9STRA</name>
<dbReference type="AlphaFoldDB" id="A0A9W7CSN6"/>
<sequence length="1141" mass="128850">MELDRLSKLLLMWDFGGETCSLDRFMAANTTPEVVEARNSLVLPMISDPNYSTRKKKSTRTSIAQVDELDEIRWTMASIKRRKCKQLTKFMTLIDFMLLDTHARVIKQSVDLFRAFLLRGANAATIMRLTDHDDFVAAMHQTIGTTQHAGEGATEYVSSSQAKRNLCSGSPLTKQQIKAFLHTAWEDKLRSAVPSPSSSDDIVVSASQMSVASMENKLEALFFLGLQNYAGSSAETFCVDDLLYVAENALLQLLVLPPFTAERTSIFIIATKDVTRSSTQSTEGKVSIENEREPSLIEQEVQSIPCLRPLPLFALDVGTSAINEKRGRQKYEICFKPELAKLMRVFQTIIIGFTETFRGVPSLLSCPELRSVIDFADDIRALNLHSTLASGVVSSSRRKSNCLIHQPEASRRDDDENDGMEVGERLRCPANRLLERMEEDAHYLSTRDDIQALVRSGLRGATSLAASYTNLLELRQQNEIINFEIKARLFRRNEYTLSEMESDAKNFVEQLSALEILILSTNVEFLHFNMQQLQAELLPSPARCLEAMRELLPRLAHEKCDEFLHYIHYASMYDEVLDKELDLTFLLDFWSVLDKIKFTASADTINAFELCEPEFQALKSHIQEAYTNRDTDLQTYIPLLTENLAKSAASDQAIAAQSSSCQEARDSALKLYEETQQMQEEAKRLIRIQQVFEDASGGLRPQTKNFEDLNQLVGEMKLKSAVCEADEYLTNCSTDTIRSVDLDKMREVASRVDAVVEDIRQYASKAAGGFELERLEKLQTTLHGLAPVIQDLRNTHLEERHWSKLEHKMQCSLMPVNTETTADEDEFLASDSTTTSPSNRLDLQVKQLLEVNVVAHGTAIRHVSEEASAEAAIAGSFMSVVRTWEAQEIPVEARKDRDGRDVYCIGDCVELSSLIEESQVLLRVMDLSTYSLVVQERLPKMISDLEETKVSLELLQICQRKWDYTQRLVSIDFARTFPEQAKQLHRHDTAWRVVTHALFNRSLCVPFGVNVEHRQTLQVILEGFENTTKTLADHLEVRLSITKNAHRALTPLVEQIKRQVFPAFFQLSDLELATLLSKCRDVGCIPSFLYQCFDNVGSIVFGVRDGFQDILQVGCVFSIAIVEVLILHDLTLDNIADAWGG</sequence>
<keyword evidence="3" id="KW-1185">Reference proteome</keyword>
<comment type="caution">
    <text evidence="2">The sequence shown here is derived from an EMBL/GenBank/DDBJ whole genome shotgun (WGS) entry which is preliminary data.</text>
</comment>
<dbReference type="Gene3D" id="1.20.140.100">
    <property type="entry name" value="Dynein heavy chain, N-terminal domain 2"/>
    <property type="match status" value="1"/>
</dbReference>
<dbReference type="PANTHER" id="PTHR46454">
    <property type="entry name" value="DYNEIN AXONEMAL HEAVY CHAIN 7-RELATED"/>
    <property type="match status" value="1"/>
</dbReference>
<feature type="domain" description="Dynein heavy chain linker" evidence="1">
    <location>
        <begin position="718"/>
        <end position="1102"/>
    </location>
</feature>
<dbReference type="InterPro" id="IPR013602">
    <property type="entry name" value="Dynein_heavy_linker"/>
</dbReference>
<gene>
    <name evidence="2" type="ORF">Pfra01_001215100</name>
</gene>
<reference evidence="2" key="1">
    <citation type="submission" date="2023-04" db="EMBL/GenBank/DDBJ databases">
        <title>Phytophthora fragariaefolia NBRC 109709.</title>
        <authorList>
            <person name="Ichikawa N."/>
            <person name="Sato H."/>
            <person name="Tonouchi N."/>
        </authorList>
    </citation>
    <scope>NUCLEOTIDE SEQUENCE</scope>
    <source>
        <strain evidence="2">NBRC 109709</strain>
    </source>
</reference>
<evidence type="ECO:0000313" key="3">
    <source>
        <dbReference type="Proteomes" id="UP001165121"/>
    </source>
</evidence>
<evidence type="ECO:0000259" key="1">
    <source>
        <dbReference type="Pfam" id="PF08393"/>
    </source>
</evidence>
<organism evidence="2 3">
    <name type="scientific">Phytophthora fragariaefolia</name>
    <dbReference type="NCBI Taxonomy" id="1490495"/>
    <lineage>
        <taxon>Eukaryota</taxon>
        <taxon>Sar</taxon>
        <taxon>Stramenopiles</taxon>
        <taxon>Oomycota</taxon>
        <taxon>Peronosporomycetes</taxon>
        <taxon>Peronosporales</taxon>
        <taxon>Peronosporaceae</taxon>
        <taxon>Phytophthora</taxon>
    </lineage>
</organism>
<dbReference type="Proteomes" id="UP001165121">
    <property type="component" value="Unassembled WGS sequence"/>
</dbReference>
<dbReference type="EMBL" id="BSXT01001225">
    <property type="protein sequence ID" value="GMF40072.1"/>
    <property type="molecule type" value="Genomic_DNA"/>
</dbReference>
<accession>A0A9W7CSN6</accession>
<dbReference type="Gene3D" id="1.10.287.2620">
    <property type="match status" value="1"/>
</dbReference>
<proteinExistence type="predicted"/>
<dbReference type="OrthoDB" id="199400at2759"/>
<dbReference type="PANTHER" id="PTHR46454:SF17">
    <property type="entry name" value="DYNEIN HEAVY CHAIN LINKER DOMAIN-CONTAINING PROTEIN"/>
    <property type="match status" value="1"/>
</dbReference>
<evidence type="ECO:0000313" key="2">
    <source>
        <dbReference type="EMBL" id="GMF40072.1"/>
    </source>
</evidence>
<dbReference type="Pfam" id="PF08393">
    <property type="entry name" value="DHC_N2"/>
    <property type="match status" value="1"/>
</dbReference>
<dbReference type="InterPro" id="IPR042222">
    <property type="entry name" value="Dynein_2_N"/>
</dbReference>